<organism evidence="2 3">
    <name type="scientific">Halospina denitrificans</name>
    <dbReference type="NCBI Taxonomy" id="332522"/>
    <lineage>
        <taxon>Bacteria</taxon>
        <taxon>Pseudomonadati</taxon>
        <taxon>Pseudomonadota</taxon>
        <taxon>Gammaproteobacteria</taxon>
        <taxon>Halospina</taxon>
    </lineage>
</organism>
<dbReference type="AlphaFoldDB" id="A0A4R7K149"/>
<evidence type="ECO:0000313" key="3">
    <source>
        <dbReference type="Proteomes" id="UP000295830"/>
    </source>
</evidence>
<dbReference type="SUPFAM" id="SSF53067">
    <property type="entry name" value="Actin-like ATPase domain"/>
    <property type="match status" value="1"/>
</dbReference>
<sequence>MNMKKALIEAFEEAGEELPKKRKPSKESSHESKPSKEQTEAGSKPSISKTTKKSTKASDTPRKKLNIAENRERPQQSKRSANSKPFSLKVSAEAKPRFGADERTFTPDLLHLNKSGTETCIALSDPEKQTEQELFLGLDLGTSSLKAVIGDRNLQKHYAVPFFDSQGIEQYLLPTRLYEHHNAWALEGSSHTYRGDLKLQLMKESPTKEAKLRVIGYLALAIQRIRGWFFEEHYSTYKNSNLLWSINIGTPSTEKSTYADRITHIAWAAWILAARIPEEINSENADLALSRANDLIAGKGKPTESEDIEVYPVPEISAQVYGYVRSDAFDPNAQNLFLLTDIGAGTVDCALFKVRTEKTEPEFLFYVKSVDPLGVINLHKARLLWWQKVFKASETKYPELESAISDELNSLGKHQRVPGTCSDYFTGVEVHNKDNRSNPDLDFKIAIKELIQDNTLLKAHHDGGWHEEALRNTPFFLTGGGTRMPFYKQINEQVQHHPRAAFLRLSPKRLTLPDNIIAPGLPQDDWDRLSVAYGLSFDKVGEIVDVDREQ</sequence>
<feature type="compositionally biased region" description="Basic and acidic residues" evidence="1">
    <location>
        <begin position="25"/>
        <end position="39"/>
    </location>
</feature>
<proteinExistence type="predicted"/>
<gene>
    <name evidence="2" type="ORF">DES49_0681</name>
</gene>
<dbReference type="InterPro" id="IPR043129">
    <property type="entry name" value="ATPase_NBD"/>
</dbReference>
<comment type="caution">
    <text evidence="2">The sequence shown here is derived from an EMBL/GenBank/DDBJ whole genome shotgun (WGS) entry which is preliminary data.</text>
</comment>
<feature type="region of interest" description="Disordered" evidence="1">
    <location>
        <begin position="1"/>
        <end position="93"/>
    </location>
</feature>
<dbReference type="RefSeq" id="WP_133734942.1">
    <property type="nucleotide sequence ID" value="NZ_SOAX01000001.1"/>
</dbReference>
<evidence type="ECO:0000313" key="2">
    <source>
        <dbReference type="EMBL" id="TDT44570.1"/>
    </source>
</evidence>
<dbReference type="Proteomes" id="UP000295830">
    <property type="component" value="Unassembled WGS sequence"/>
</dbReference>
<dbReference type="EMBL" id="SOAX01000001">
    <property type="protein sequence ID" value="TDT44570.1"/>
    <property type="molecule type" value="Genomic_DNA"/>
</dbReference>
<evidence type="ECO:0000256" key="1">
    <source>
        <dbReference type="SAM" id="MobiDB-lite"/>
    </source>
</evidence>
<accession>A0A4R7K149</accession>
<name>A0A4R7K149_9GAMM</name>
<reference evidence="2 3" key="1">
    <citation type="submission" date="2019-03" db="EMBL/GenBank/DDBJ databases">
        <title>Genomic Encyclopedia of Type Strains, Phase IV (KMG-IV): sequencing the most valuable type-strain genomes for metagenomic binning, comparative biology and taxonomic classification.</title>
        <authorList>
            <person name="Goeker M."/>
        </authorList>
    </citation>
    <scope>NUCLEOTIDE SEQUENCE [LARGE SCALE GENOMIC DNA]</scope>
    <source>
        <strain evidence="2 3">DSM 15505</strain>
    </source>
</reference>
<protein>
    <submittedName>
        <fullName evidence="2">Uncharacterized protein</fullName>
    </submittedName>
</protein>
<keyword evidence="3" id="KW-1185">Reference proteome</keyword>
<dbReference type="OrthoDB" id="5464671at2"/>